<name>A0A6J6SGB1_9ZZZZ</name>
<reference evidence="1" key="1">
    <citation type="submission" date="2020-05" db="EMBL/GenBank/DDBJ databases">
        <authorList>
            <person name="Chiriac C."/>
            <person name="Salcher M."/>
            <person name="Ghai R."/>
            <person name="Kavagutti S V."/>
        </authorList>
    </citation>
    <scope>NUCLEOTIDE SEQUENCE</scope>
</reference>
<dbReference type="EMBL" id="CAEZYX010000003">
    <property type="protein sequence ID" value="CAB4733934.1"/>
    <property type="molecule type" value="Genomic_DNA"/>
</dbReference>
<proteinExistence type="predicted"/>
<sequence length="147" mass="15524">MNGAIGASWAPDSADLTDEYAKQFREINTTYNAGAVFDNNVMVGMSEGLLIVQALRAAGTNPTRKSLIAAIEKKGSTFASAGYSALGYSATSHVGQTGFWFGKYNLAGELKSVDGKYTMYTTDSAAGPVVKTEQKRLPMPAKGLPSN</sequence>
<organism evidence="1">
    <name type="scientific">freshwater metagenome</name>
    <dbReference type="NCBI Taxonomy" id="449393"/>
    <lineage>
        <taxon>unclassified sequences</taxon>
        <taxon>metagenomes</taxon>
        <taxon>ecological metagenomes</taxon>
    </lineage>
</organism>
<dbReference type="AlphaFoldDB" id="A0A6J6SGB1"/>
<accession>A0A6J6SGB1</accession>
<dbReference type="InterPro" id="IPR028082">
    <property type="entry name" value="Peripla_BP_I"/>
</dbReference>
<dbReference type="SUPFAM" id="SSF53822">
    <property type="entry name" value="Periplasmic binding protein-like I"/>
    <property type="match status" value="1"/>
</dbReference>
<evidence type="ECO:0000313" key="1">
    <source>
        <dbReference type="EMBL" id="CAB4733934.1"/>
    </source>
</evidence>
<protein>
    <submittedName>
        <fullName evidence="1">Unannotated protein</fullName>
    </submittedName>
</protein>
<dbReference type="Gene3D" id="3.40.50.2300">
    <property type="match status" value="1"/>
</dbReference>
<gene>
    <name evidence="1" type="ORF">UFOPK2802_00068</name>
</gene>